<keyword evidence="1" id="KW-0934">Plastid</keyword>
<evidence type="ECO:0000313" key="1">
    <source>
        <dbReference type="EMBL" id="AOH77115.1"/>
    </source>
</evidence>
<gene>
    <name evidence="1" type="primary">orf145</name>
</gene>
<accession>A0A1C8XRK6</accession>
<organism evidence="1">
    <name type="scientific">Dunaliella salina</name>
    <name type="common">Green alga</name>
    <name type="synonym">Protococcus salinus</name>
    <dbReference type="NCBI Taxonomy" id="3046"/>
    <lineage>
        <taxon>Eukaryota</taxon>
        <taxon>Viridiplantae</taxon>
        <taxon>Chlorophyta</taxon>
        <taxon>core chlorophytes</taxon>
        <taxon>Chlorophyceae</taxon>
        <taxon>CS clade</taxon>
        <taxon>Chlamydomonadales</taxon>
        <taxon>Dunaliellaceae</taxon>
        <taxon>Dunaliella</taxon>
    </lineage>
</organism>
<protein>
    <submittedName>
        <fullName evidence="1">Putative encoded protein</fullName>
    </submittedName>
</protein>
<sequence length="145" mass="16158">MGQGRADRNPDGDFVLVLGKPLVFNEHPIIPVPCTNFPMLGISSLEHQLFTLPLQAQNNRTVPGRGREVKRKLADPPTSITETMERTKVRSLDQEELSQYLSELEQASYRSVTKLGNKARLAELKSVVVFKKAATESQAFQPLTP</sequence>
<dbReference type="EMBL" id="KX530454">
    <property type="protein sequence ID" value="AOH77115.1"/>
    <property type="molecule type" value="Genomic_DNA"/>
</dbReference>
<name>A0A1C8XRK6_DUNSA</name>
<keyword evidence="1" id="KW-0150">Chloroplast</keyword>
<geneLocation type="chloroplast" evidence="1"/>
<reference evidence="1" key="1">
    <citation type="submission" date="2016-07" db="EMBL/GenBank/DDBJ databases">
        <title>The complete chloroplast genome of Dunaliella salina strain SQ.</title>
        <authorList>
            <person name="Lopez H."/>
            <person name="Magdaleno D.A."/>
            <person name="Stephano J.L."/>
        </authorList>
    </citation>
    <scope>NUCLEOTIDE SEQUENCE</scope>
    <source>
        <strain evidence="1">SQ</strain>
    </source>
</reference>
<dbReference type="AlphaFoldDB" id="A0A1C8XRK6"/>
<proteinExistence type="predicted"/>